<evidence type="ECO:0008006" key="6">
    <source>
        <dbReference type="Google" id="ProtNLM"/>
    </source>
</evidence>
<organism evidence="4 5">
    <name type="scientific">Sphaeroforma arctica JP610</name>
    <dbReference type="NCBI Taxonomy" id="667725"/>
    <lineage>
        <taxon>Eukaryota</taxon>
        <taxon>Ichthyosporea</taxon>
        <taxon>Ichthyophonida</taxon>
        <taxon>Sphaeroforma</taxon>
    </lineage>
</organism>
<keyword evidence="2" id="KW-1133">Transmembrane helix</keyword>
<evidence type="ECO:0000256" key="1">
    <source>
        <dbReference type="SAM" id="MobiDB-lite"/>
    </source>
</evidence>
<dbReference type="GeneID" id="25901640"/>
<gene>
    <name evidence="4" type="ORF">SARC_01136</name>
</gene>
<feature type="transmembrane region" description="Helical" evidence="2">
    <location>
        <begin position="46"/>
        <end position="63"/>
    </location>
</feature>
<dbReference type="AlphaFoldDB" id="A0A0L0GCV2"/>
<proteinExistence type="predicted"/>
<evidence type="ECO:0000313" key="5">
    <source>
        <dbReference type="Proteomes" id="UP000054560"/>
    </source>
</evidence>
<evidence type="ECO:0000256" key="2">
    <source>
        <dbReference type="SAM" id="Phobius"/>
    </source>
</evidence>
<keyword evidence="5" id="KW-1185">Reference proteome</keyword>
<accession>A0A0L0GCV2</accession>
<protein>
    <recommendedName>
        <fullName evidence="6">RGS domain-containing protein</fullName>
    </recommendedName>
</protein>
<dbReference type="EMBL" id="KQ241639">
    <property type="protein sequence ID" value="KNC86716.1"/>
    <property type="molecule type" value="Genomic_DNA"/>
</dbReference>
<feature type="signal peptide" evidence="3">
    <location>
        <begin position="1"/>
        <end position="18"/>
    </location>
</feature>
<sequence length="366" mass="41440">MFVIFIFMLLVNIPEIAAFALCAHNFAVDTPNPTCPEWLAHVPLSYLYYIVYTSFFAYYTYHIRTYPDRNVYLSNLRLAIISTLWSVGTVATFYGANGAQMDARAFCGYTSLLSIYTIEMYGNTLYDEFECEYRGTKPLSDEDEKDLITQRNKTLAGVGYYMNKKELYDILLEISKARYCDEIVMFLGGLCAAHRMAQTALDPRRSRNNSSAMKKSRRSQDSLAVSTGQLEEEDAVETCAKKYYLNDLVALYEQFIRTDGSHCVNVTHVLRVNVESALNDCKRAAHNSHTADAKRAFASKELAANMDTLAVNTIRLLSHSGVWEQFKNDERVLAMESRKEAMQKYGLRAANTSAPLSPSRRQSAVV</sequence>
<name>A0A0L0GCV2_9EUKA</name>
<feature type="transmembrane region" description="Helical" evidence="2">
    <location>
        <begin position="75"/>
        <end position="96"/>
    </location>
</feature>
<evidence type="ECO:0000256" key="3">
    <source>
        <dbReference type="SAM" id="SignalP"/>
    </source>
</evidence>
<keyword evidence="2" id="KW-0812">Transmembrane</keyword>
<dbReference type="RefSeq" id="XP_014160618.1">
    <property type="nucleotide sequence ID" value="XM_014305143.1"/>
</dbReference>
<feature type="region of interest" description="Disordered" evidence="1">
    <location>
        <begin position="202"/>
        <end position="227"/>
    </location>
</feature>
<reference evidence="4 5" key="1">
    <citation type="submission" date="2011-02" db="EMBL/GenBank/DDBJ databases">
        <title>The Genome Sequence of Sphaeroforma arctica JP610.</title>
        <authorList>
            <consortium name="The Broad Institute Genome Sequencing Platform"/>
            <person name="Russ C."/>
            <person name="Cuomo C."/>
            <person name="Young S.K."/>
            <person name="Zeng Q."/>
            <person name="Gargeya S."/>
            <person name="Alvarado L."/>
            <person name="Berlin A."/>
            <person name="Chapman S.B."/>
            <person name="Chen Z."/>
            <person name="Freedman E."/>
            <person name="Gellesch M."/>
            <person name="Goldberg J."/>
            <person name="Griggs A."/>
            <person name="Gujja S."/>
            <person name="Heilman E."/>
            <person name="Heiman D."/>
            <person name="Howarth C."/>
            <person name="Mehta T."/>
            <person name="Neiman D."/>
            <person name="Pearson M."/>
            <person name="Roberts A."/>
            <person name="Saif S."/>
            <person name="Shea T."/>
            <person name="Shenoy N."/>
            <person name="Sisk P."/>
            <person name="Stolte C."/>
            <person name="Sykes S."/>
            <person name="White J."/>
            <person name="Yandava C."/>
            <person name="Burger G."/>
            <person name="Gray M.W."/>
            <person name="Holland P.W.H."/>
            <person name="King N."/>
            <person name="Lang F.B.F."/>
            <person name="Roger A.J."/>
            <person name="Ruiz-Trillo I."/>
            <person name="Haas B."/>
            <person name="Nusbaum C."/>
            <person name="Birren B."/>
        </authorList>
    </citation>
    <scope>NUCLEOTIDE SEQUENCE [LARGE SCALE GENOMIC DNA]</scope>
    <source>
        <strain evidence="4 5">JP610</strain>
    </source>
</reference>
<feature type="chain" id="PRO_5005539351" description="RGS domain-containing protein" evidence="3">
    <location>
        <begin position="19"/>
        <end position="366"/>
    </location>
</feature>
<evidence type="ECO:0000313" key="4">
    <source>
        <dbReference type="EMBL" id="KNC86716.1"/>
    </source>
</evidence>
<dbReference type="Proteomes" id="UP000054560">
    <property type="component" value="Unassembled WGS sequence"/>
</dbReference>
<keyword evidence="2" id="KW-0472">Membrane</keyword>
<keyword evidence="3" id="KW-0732">Signal</keyword>